<organism evidence="1 2">
    <name type="scientific">Fusarium torulosum</name>
    <dbReference type="NCBI Taxonomy" id="33205"/>
    <lineage>
        <taxon>Eukaryota</taxon>
        <taxon>Fungi</taxon>
        <taxon>Dikarya</taxon>
        <taxon>Ascomycota</taxon>
        <taxon>Pezizomycotina</taxon>
        <taxon>Sordariomycetes</taxon>
        <taxon>Hypocreomycetidae</taxon>
        <taxon>Hypocreales</taxon>
        <taxon>Nectriaceae</taxon>
        <taxon>Fusarium</taxon>
    </lineage>
</organism>
<accession>A0AAE8MJ96</accession>
<sequence length="70" mass="7990">MHPKSDADWHPPHALPCLADTLLCVPASIKLHDRGHDPRRIKRRRSNTPQNTAVLKIVELECRVCYSVLL</sequence>
<proteinExistence type="predicted"/>
<name>A0AAE8MJ96_9HYPO</name>
<evidence type="ECO:0000313" key="2">
    <source>
        <dbReference type="Proteomes" id="UP001187734"/>
    </source>
</evidence>
<gene>
    <name evidence="1" type="ORF">FTOL_10989</name>
</gene>
<comment type="caution">
    <text evidence="1">The sequence shown here is derived from an EMBL/GenBank/DDBJ whole genome shotgun (WGS) entry which is preliminary data.</text>
</comment>
<dbReference type="Proteomes" id="UP001187734">
    <property type="component" value="Unassembled WGS sequence"/>
</dbReference>
<keyword evidence="2" id="KW-1185">Reference proteome</keyword>
<evidence type="ECO:0000313" key="1">
    <source>
        <dbReference type="EMBL" id="SPJ85147.1"/>
    </source>
</evidence>
<protein>
    <submittedName>
        <fullName evidence="1">Uncharacterized protein</fullName>
    </submittedName>
</protein>
<dbReference type="AlphaFoldDB" id="A0AAE8MJ96"/>
<dbReference type="EMBL" id="ONZP01000452">
    <property type="protein sequence ID" value="SPJ85147.1"/>
    <property type="molecule type" value="Genomic_DNA"/>
</dbReference>
<reference evidence="1" key="1">
    <citation type="submission" date="2018-03" db="EMBL/GenBank/DDBJ databases">
        <authorList>
            <person name="Guldener U."/>
        </authorList>
    </citation>
    <scope>NUCLEOTIDE SEQUENCE</scope>
</reference>